<comment type="caution">
    <text evidence="3">The sequence shown here is derived from an EMBL/GenBank/DDBJ whole genome shotgun (WGS) entry which is preliminary data.</text>
</comment>
<proteinExistence type="predicted"/>
<name>A0ABQ5X7U0_9GAMM</name>
<organism evidence="3 4">
    <name type="scientific">Dyella flagellata</name>
    <dbReference type="NCBI Taxonomy" id="1867833"/>
    <lineage>
        <taxon>Bacteria</taxon>
        <taxon>Pseudomonadati</taxon>
        <taxon>Pseudomonadota</taxon>
        <taxon>Gammaproteobacteria</taxon>
        <taxon>Lysobacterales</taxon>
        <taxon>Rhodanobacteraceae</taxon>
        <taxon>Dyella</taxon>
    </lineage>
</organism>
<dbReference type="InterPro" id="IPR010595">
    <property type="entry name" value="DUF1161"/>
</dbReference>
<dbReference type="RefSeq" id="WP_284330722.1">
    <property type="nucleotide sequence ID" value="NZ_BSOA01000003.1"/>
</dbReference>
<evidence type="ECO:0000313" key="4">
    <source>
        <dbReference type="Proteomes" id="UP001156627"/>
    </source>
</evidence>
<feature type="compositionally biased region" description="Low complexity" evidence="1">
    <location>
        <begin position="79"/>
        <end position="103"/>
    </location>
</feature>
<feature type="chain" id="PRO_5046891834" description="DUF1161 domain-containing protein" evidence="2">
    <location>
        <begin position="22"/>
        <end position="103"/>
    </location>
</feature>
<protein>
    <recommendedName>
        <fullName evidence="5">DUF1161 domain-containing protein</fullName>
    </recommendedName>
</protein>
<accession>A0ABQ5X7U0</accession>
<dbReference type="EMBL" id="BSOA01000003">
    <property type="protein sequence ID" value="GLQ87297.1"/>
    <property type="molecule type" value="Genomic_DNA"/>
</dbReference>
<evidence type="ECO:0000256" key="1">
    <source>
        <dbReference type="SAM" id="MobiDB-lite"/>
    </source>
</evidence>
<dbReference type="Proteomes" id="UP001156627">
    <property type="component" value="Unassembled WGS sequence"/>
</dbReference>
<evidence type="ECO:0000256" key="2">
    <source>
        <dbReference type="SAM" id="SignalP"/>
    </source>
</evidence>
<sequence>MKIRVSFIALALLSLSFVAHASCDDVKSNIDGKIKANGVSNYSLDVVAKDQAGDGKVVGQCDGGSKVIVYTRGEGAKSEGGAEAAPKQPSDSAAPASASSSGK</sequence>
<evidence type="ECO:0008006" key="5">
    <source>
        <dbReference type="Google" id="ProtNLM"/>
    </source>
</evidence>
<feature type="region of interest" description="Disordered" evidence="1">
    <location>
        <begin position="75"/>
        <end position="103"/>
    </location>
</feature>
<reference evidence="4" key="1">
    <citation type="journal article" date="2019" name="Int. J. Syst. Evol. Microbiol.">
        <title>The Global Catalogue of Microorganisms (GCM) 10K type strain sequencing project: providing services to taxonomists for standard genome sequencing and annotation.</title>
        <authorList>
            <consortium name="The Broad Institute Genomics Platform"/>
            <consortium name="The Broad Institute Genome Sequencing Center for Infectious Disease"/>
            <person name="Wu L."/>
            <person name="Ma J."/>
        </authorList>
    </citation>
    <scope>NUCLEOTIDE SEQUENCE [LARGE SCALE GENOMIC DNA]</scope>
    <source>
        <strain evidence="4">NBRC 111981</strain>
    </source>
</reference>
<gene>
    <name evidence="3" type="ORF">GCM10007898_08630</name>
</gene>
<feature type="signal peptide" evidence="2">
    <location>
        <begin position="1"/>
        <end position="21"/>
    </location>
</feature>
<evidence type="ECO:0000313" key="3">
    <source>
        <dbReference type="EMBL" id="GLQ87297.1"/>
    </source>
</evidence>
<dbReference type="Pfam" id="PF06649">
    <property type="entry name" value="DUF1161"/>
    <property type="match status" value="1"/>
</dbReference>
<keyword evidence="4" id="KW-1185">Reference proteome</keyword>
<keyword evidence="2" id="KW-0732">Signal</keyword>